<reference evidence="2 3" key="1">
    <citation type="journal article" date="2013" name="PLoS ONE">
        <title>Lactobacillus paracasei comparative genomics: towards species pan-genome definition and exploitation of diversity.</title>
        <authorList>
            <person name="Smokvina T."/>
            <person name="Wels M."/>
            <person name="Polka J."/>
            <person name="Chervaux C."/>
            <person name="Brisse S."/>
            <person name="Boekhorst J."/>
            <person name="van Hylckama Vlieg J.E."/>
            <person name="Siezen R.J."/>
        </authorList>
    </citation>
    <scope>NUCLEOTIDE SEQUENCE [LARGE SCALE GENOMIC DNA]</scope>
    <source>
        <strain evidence="2 3">Lpl14</strain>
    </source>
</reference>
<feature type="transmembrane region" description="Helical" evidence="1">
    <location>
        <begin position="12"/>
        <end position="31"/>
    </location>
</feature>
<proteinExistence type="predicted"/>
<keyword evidence="1" id="KW-0472">Membrane</keyword>
<evidence type="ECO:0000313" key="2">
    <source>
        <dbReference type="EMBL" id="EPC66583.1"/>
    </source>
</evidence>
<accession>A0A829GZT0</accession>
<keyword evidence="1" id="KW-0812">Transmembrane</keyword>
<gene>
    <name evidence="2" type="ORF">Lpl14_02586</name>
</gene>
<dbReference type="Proteomes" id="UP000014285">
    <property type="component" value="Unassembled WGS sequence"/>
</dbReference>
<organism evidence="2 3">
    <name type="scientific">Lacticaseibacillus paracasei subsp. tolerans Lpl14</name>
    <dbReference type="NCBI Taxonomy" id="1256229"/>
    <lineage>
        <taxon>Bacteria</taxon>
        <taxon>Bacillati</taxon>
        <taxon>Bacillota</taxon>
        <taxon>Bacilli</taxon>
        <taxon>Lactobacillales</taxon>
        <taxon>Lactobacillaceae</taxon>
        <taxon>Lacticaseibacillus</taxon>
    </lineage>
</organism>
<evidence type="ECO:0000313" key="3">
    <source>
        <dbReference type="Proteomes" id="UP000014285"/>
    </source>
</evidence>
<dbReference type="EMBL" id="ANKB01000006">
    <property type="protein sequence ID" value="EPC66583.1"/>
    <property type="molecule type" value="Genomic_DNA"/>
</dbReference>
<evidence type="ECO:0000256" key="1">
    <source>
        <dbReference type="SAM" id="Phobius"/>
    </source>
</evidence>
<name>A0A829GZT0_LACPA</name>
<feature type="transmembrane region" description="Helical" evidence="1">
    <location>
        <begin position="37"/>
        <end position="60"/>
    </location>
</feature>
<dbReference type="AlphaFoldDB" id="A0A829GZT0"/>
<sequence>MNHIKDGMHMLVVSLTTFVSVYLLVVMTASIEMSFMWRWFLFFVVGGSSAGIASFFYELLSGESVD</sequence>
<comment type="caution">
    <text evidence="2">The sequence shown here is derived from an EMBL/GenBank/DDBJ whole genome shotgun (WGS) entry which is preliminary data.</text>
</comment>
<protein>
    <submittedName>
        <fullName evidence="2">Uncharacterized protein</fullName>
    </submittedName>
</protein>
<keyword evidence="1" id="KW-1133">Transmembrane helix</keyword>